<dbReference type="RefSeq" id="WP_088592933.1">
    <property type="nucleotide sequence ID" value="NZ_CP022022.1"/>
</dbReference>
<sequence length="69" mass="8035">MKKETSQSPYKVGDILEVSPYLTMLDDWIIGKVIKIFKNPFIGDEIAIEDDKGRIFFGVKDYFKPHKIQ</sequence>
<dbReference type="AlphaFoldDB" id="A0A1Z4BKD3"/>
<dbReference type="EMBL" id="CP022022">
    <property type="protein sequence ID" value="ASF41709.1"/>
    <property type="molecule type" value="Genomic_DNA"/>
</dbReference>
<evidence type="ECO:0000313" key="1">
    <source>
        <dbReference type="EMBL" id="ASF41709.1"/>
    </source>
</evidence>
<dbReference type="KEGG" id="capn:CBG49_00665"/>
<organism evidence="1 2">
    <name type="scientific">Capnocytophaga endodontalis</name>
    <dbReference type="NCBI Taxonomy" id="2708117"/>
    <lineage>
        <taxon>Bacteria</taxon>
        <taxon>Pseudomonadati</taxon>
        <taxon>Bacteroidota</taxon>
        <taxon>Flavobacteriia</taxon>
        <taxon>Flavobacteriales</taxon>
        <taxon>Flavobacteriaceae</taxon>
        <taxon>Capnocytophaga</taxon>
    </lineage>
</organism>
<protein>
    <recommendedName>
        <fullName evidence="3">Transcriptional regulator</fullName>
    </recommendedName>
</protein>
<name>A0A1Z4BKD3_9FLAO</name>
<dbReference type="Proteomes" id="UP000197007">
    <property type="component" value="Chromosome"/>
</dbReference>
<evidence type="ECO:0000313" key="2">
    <source>
        <dbReference type="Proteomes" id="UP000197007"/>
    </source>
</evidence>
<keyword evidence="2" id="KW-1185">Reference proteome</keyword>
<gene>
    <name evidence="1" type="ORF">CBG49_00665</name>
</gene>
<proteinExistence type="predicted"/>
<accession>A0A1Z4BKD3</accession>
<reference evidence="2" key="1">
    <citation type="submission" date="2017-06" db="EMBL/GenBank/DDBJ databases">
        <title>Complete genome sequence of Capnocytophaga sp. KCOM 1579 (=ChDC OS43) isolated from a human refractory periapical abscess lesion.</title>
        <authorList>
            <person name="Kook J.-K."/>
            <person name="Park S.-N."/>
            <person name="Lim Y.K."/>
            <person name="Roh H."/>
        </authorList>
    </citation>
    <scope>NUCLEOTIDE SEQUENCE [LARGE SCALE GENOMIC DNA]</scope>
    <source>
        <strain evidence="2">ChDC OS43</strain>
    </source>
</reference>
<evidence type="ECO:0008006" key="3">
    <source>
        <dbReference type="Google" id="ProtNLM"/>
    </source>
</evidence>